<keyword evidence="1" id="KW-0472">Membrane</keyword>
<evidence type="ECO:0000313" key="2">
    <source>
        <dbReference type="EMBL" id="HGU33289.1"/>
    </source>
</evidence>
<sequence>MESLSLYESLAWLYLLIRWAVAILLLIVALTLLFLTWRLRGIFHWKQSIRREIDALPEMASGRDDAFRAAVDVVYQRCNRQWKTATIDLSRELDVMAFIRSIAACFHPDAEQPELSVEIGSLFQFAENLSRHLQQILSRPVFSRLRHVRIRHLHHAVDRYRTLQANPVVRFSVRNRLWLQRLNHLRLIALPDPISWLIRLLNQWIVLRLLRFFLVDITLFIGRQAVLAYGEHRNSPERQPSVEDIESALEDMKREEEFVDPFLDESTRDIRSRLLAGRYYLRPPTWKQWKTAIRELVEQKARLYFPESVSPTEEALLIVLLRETEALLETISRSRRIVVLKNLHGIRLASLLRIGKALDTPVSRLSGNLLLRSLDTYQWASIPLKVFHMIRRASPAGIAWQTGWFLLQRSLWYYMGKLAFDAMALRIDRVYRLSVQSEKPD</sequence>
<dbReference type="AlphaFoldDB" id="A0A7C4VQE3"/>
<accession>A0A7C4VQE3</accession>
<dbReference type="EMBL" id="DSUH01000246">
    <property type="protein sequence ID" value="HGU33289.1"/>
    <property type="molecule type" value="Genomic_DNA"/>
</dbReference>
<reference evidence="2" key="1">
    <citation type="journal article" date="2020" name="mSystems">
        <title>Genome- and Community-Level Interaction Insights into Carbon Utilization and Element Cycling Functions of Hydrothermarchaeota in Hydrothermal Sediment.</title>
        <authorList>
            <person name="Zhou Z."/>
            <person name="Liu Y."/>
            <person name="Xu W."/>
            <person name="Pan J."/>
            <person name="Luo Z.H."/>
            <person name="Li M."/>
        </authorList>
    </citation>
    <scope>NUCLEOTIDE SEQUENCE [LARGE SCALE GENOMIC DNA]</scope>
    <source>
        <strain evidence="2">SpSt-477</strain>
    </source>
</reference>
<evidence type="ECO:0000256" key="1">
    <source>
        <dbReference type="SAM" id="Phobius"/>
    </source>
</evidence>
<keyword evidence="1" id="KW-1133">Transmembrane helix</keyword>
<feature type="transmembrane region" description="Helical" evidence="1">
    <location>
        <begin position="12"/>
        <end position="37"/>
    </location>
</feature>
<organism evidence="2">
    <name type="scientific">Desulfatirhabdium butyrativorans</name>
    <dbReference type="NCBI Taxonomy" id="340467"/>
    <lineage>
        <taxon>Bacteria</taxon>
        <taxon>Pseudomonadati</taxon>
        <taxon>Thermodesulfobacteriota</taxon>
        <taxon>Desulfobacteria</taxon>
        <taxon>Desulfobacterales</taxon>
        <taxon>Desulfatirhabdiaceae</taxon>
        <taxon>Desulfatirhabdium</taxon>
    </lineage>
</organism>
<gene>
    <name evidence="2" type="ORF">ENS29_10595</name>
</gene>
<comment type="caution">
    <text evidence="2">The sequence shown here is derived from an EMBL/GenBank/DDBJ whole genome shotgun (WGS) entry which is preliminary data.</text>
</comment>
<protein>
    <submittedName>
        <fullName evidence="2">Uncharacterized protein</fullName>
    </submittedName>
</protein>
<keyword evidence="1" id="KW-0812">Transmembrane</keyword>
<proteinExistence type="predicted"/>
<name>A0A7C4VQE3_9BACT</name>